<sequence>MVVICSRYYMSIPQFRSFRKYMRRISGAKFQQCSSAQVSSLCFVDDMAFFIEIDRSSVDILFQVNYEGFSRPGQFDVDAGFYFVFPRGWGKRVRQDNVFETDTENTKSNSAYFFICFCLDQFFSPFRWQPGEENQYGRANIDSRFFLQTKKSFGIIDAFRMLEKFRRWRRSLGLESLRLMCQEILQRAGGEHPLSHDEWMVLNSVDAAQQSEVELEFSMEEWINETGEKINLAWRAADVYGMLIAANEGDYVQKLNQKCGLSWQLSQWSELWRINDIKGLGNRHKVFLWRVLRSVIYDGGKARRMRWRIMMSLALFAVPSSRIYLILFDYVLGGKGYDSWFLGDLLNVKTSRVLEIVALPFLRSYGGDLMEPDLLNFLGYGYWRLCGGLCEENVSF</sequence>
<proteinExistence type="predicted"/>
<dbReference type="AlphaFoldDB" id="A0ABD3HB23"/>
<name>A0ABD3HB23_9MARC</name>
<protein>
    <submittedName>
        <fullName evidence="1">Uncharacterized protein</fullName>
    </submittedName>
</protein>
<dbReference type="Proteomes" id="UP001633002">
    <property type="component" value="Unassembled WGS sequence"/>
</dbReference>
<reference evidence="1 2" key="1">
    <citation type="submission" date="2024-09" db="EMBL/GenBank/DDBJ databases">
        <title>Chromosome-scale assembly of Riccia sorocarpa.</title>
        <authorList>
            <person name="Paukszto L."/>
        </authorList>
    </citation>
    <scope>NUCLEOTIDE SEQUENCE [LARGE SCALE GENOMIC DNA]</scope>
    <source>
        <strain evidence="1">LP-2024</strain>
        <tissue evidence="1">Aerial parts of the thallus</tissue>
    </source>
</reference>
<organism evidence="1 2">
    <name type="scientific">Riccia sorocarpa</name>
    <dbReference type="NCBI Taxonomy" id="122646"/>
    <lineage>
        <taxon>Eukaryota</taxon>
        <taxon>Viridiplantae</taxon>
        <taxon>Streptophyta</taxon>
        <taxon>Embryophyta</taxon>
        <taxon>Marchantiophyta</taxon>
        <taxon>Marchantiopsida</taxon>
        <taxon>Marchantiidae</taxon>
        <taxon>Marchantiales</taxon>
        <taxon>Ricciaceae</taxon>
        <taxon>Riccia</taxon>
    </lineage>
</organism>
<evidence type="ECO:0000313" key="1">
    <source>
        <dbReference type="EMBL" id="KAL3688603.1"/>
    </source>
</evidence>
<keyword evidence="2" id="KW-1185">Reference proteome</keyword>
<gene>
    <name evidence="1" type="ORF">R1sor_014912</name>
</gene>
<accession>A0ABD3HB23</accession>
<dbReference type="EMBL" id="JBJQOH010000004">
    <property type="protein sequence ID" value="KAL3688603.1"/>
    <property type="molecule type" value="Genomic_DNA"/>
</dbReference>
<comment type="caution">
    <text evidence="1">The sequence shown here is derived from an EMBL/GenBank/DDBJ whole genome shotgun (WGS) entry which is preliminary data.</text>
</comment>
<evidence type="ECO:0000313" key="2">
    <source>
        <dbReference type="Proteomes" id="UP001633002"/>
    </source>
</evidence>